<gene>
    <name evidence="3" type="ORF">LCGC14_0184300</name>
</gene>
<proteinExistence type="predicted"/>
<name>A0A0F9XRG3_9ZZZZ</name>
<dbReference type="InterPro" id="IPR018640">
    <property type="entry name" value="DUF2063"/>
</dbReference>
<evidence type="ECO:0000259" key="2">
    <source>
        <dbReference type="Pfam" id="PF09836"/>
    </source>
</evidence>
<accession>A0A0F9XRG3</accession>
<evidence type="ECO:0000313" key="3">
    <source>
        <dbReference type="EMBL" id="KKN94853.1"/>
    </source>
</evidence>
<organism evidence="3">
    <name type="scientific">marine sediment metagenome</name>
    <dbReference type="NCBI Taxonomy" id="412755"/>
    <lineage>
        <taxon>unclassified sequences</taxon>
        <taxon>metagenomes</taxon>
        <taxon>ecological metagenomes</taxon>
    </lineage>
</organism>
<dbReference type="Pfam" id="PF09836">
    <property type="entry name" value="DUF2063"/>
    <property type="match status" value="1"/>
</dbReference>
<reference evidence="3" key="1">
    <citation type="journal article" date="2015" name="Nature">
        <title>Complex archaea that bridge the gap between prokaryotes and eukaryotes.</title>
        <authorList>
            <person name="Spang A."/>
            <person name="Saw J.H."/>
            <person name="Jorgensen S.L."/>
            <person name="Zaremba-Niedzwiedzka K."/>
            <person name="Martijn J."/>
            <person name="Lind A.E."/>
            <person name="van Eijk R."/>
            <person name="Schleper C."/>
            <person name="Guy L."/>
            <person name="Ettema T.J."/>
        </authorList>
    </citation>
    <scope>NUCLEOTIDE SEQUENCE</scope>
</reference>
<protein>
    <recommendedName>
        <fullName evidence="2">Putative DNA-binding domain-containing protein</fullName>
    </recommendedName>
</protein>
<dbReference type="Gene3D" id="1.10.150.690">
    <property type="entry name" value="DUF2063"/>
    <property type="match status" value="1"/>
</dbReference>
<feature type="region of interest" description="Disordered" evidence="1">
    <location>
        <begin position="1"/>
        <end position="27"/>
    </location>
</feature>
<feature type="domain" description="Putative DNA-binding" evidence="2">
    <location>
        <begin position="5"/>
        <end position="94"/>
    </location>
</feature>
<dbReference type="AlphaFoldDB" id="A0A0F9XRG3"/>
<dbReference type="EMBL" id="LAZR01000075">
    <property type="protein sequence ID" value="KKN94853.1"/>
    <property type="molecule type" value="Genomic_DNA"/>
</dbReference>
<comment type="caution">
    <text evidence="3">The sequence shown here is derived from an EMBL/GenBank/DDBJ whole genome shotgun (WGS) entry which is preliminary data.</text>
</comment>
<dbReference type="InterPro" id="IPR044922">
    <property type="entry name" value="DUF2063_N_sf"/>
</dbReference>
<sequence>MTTLRRFRAPLLDPTQDRPEGLHGAAGAPADTRYDVYRNNVTHSLIAALHSAFPLVLKVLGTQNFDRLAPAYVRAHPPTSPLMMHYGADFPDFLAAQPQLSKMGYMPDCARLDLALRRSYHAADSAPFDLETFQQLAPEEMMQTQLIPAPATVLLRSSWPLFDIWRFNMQADAPKPQMQAQDVLITRPEFDPAPHLLPPGGGVWFAALAEGATLDQAHDTALALVPDFDLGAALGLCFATGAFRAKNGG</sequence>
<evidence type="ECO:0000256" key="1">
    <source>
        <dbReference type="SAM" id="MobiDB-lite"/>
    </source>
</evidence>